<feature type="compositionally biased region" description="Polar residues" evidence="6">
    <location>
        <begin position="453"/>
        <end position="492"/>
    </location>
</feature>
<dbReference type="PANTHER" id="PTHR12935:SF0">
    <property type="entry name" value="GAMMA-GLUTAMYLCYCLOTRANSFERASE"/>
    <property type="match status" value="1"/>
</dbReference>
<reference evidence="7 8" key="1">
    <citation type="journal article" date="2018" name="BMC Genomics">
        <title>Genomic evidence for intraspecific hybridization in a clonal and extremely halotolerant yeast.</title>
        <authorList>
            <person name="Gostincar C."/>
            <person name="Stajich J.E."/>
            <person name="Zupancic J."/>
            <person name="Zalar P."/>
            <person name="Gunde-Cimerman N."/>
        </authorList>
    </citation>
    <scope>NUCLEOTIDE SEQUENCE [LARGE SCALE GENOMIC DNA]</scope>
    <source>
        <strain evidence="7 8">EXF-562</strain>
    </source>
</reference>
<evidence type="ECO:0000313" key="7">
    <source>
        <dbReference type="EMBL" id="RMZ16581.1"/>
    </source>
</evidence>
<feature type="compositionally biased region" description="Basic and acidic residues" evidence="6">
    <location>
        <begin position="633"/>
        <end position="647"/>
    </location>
</feature>
<evidence type="ECO:0000256" key="2">
    <source>
        <dbReference type="ARBA" id="ARBA00023239"/>
    </source>
</evidence>
<feature type="compositionally biased region" description="Basic and acidic residues" evidence="6">
    <location>
        <begin position="1064"/>
        <end position="1080"/>
    </location>
</feature>
<feature type="region of interest" description="Disordered" evidence="6">
    <location>
        <begin position="1310"/>
        <end position="1349"/>
    </location>
</feature>
<feature type="region of interest" description="Disordered" evidence="6">
    <location>
        <begin position="814"/>
        <end position="873"/>
    </location>
</feature>
<feature type="active site" description="Proton acceptor" evidence="3">
    <location>
        <position position="187"/>
    </location>
</feature>
<evidence type="ECO:0000256" key="4">
    <source>
        <dbReference type="PIRSR" id="PIRSR617939-2"/>
    </source>
</evidence>
<feature type="coiled-coil region" evidence="5">
    <location>
        <begin position="1422"/>
        <end position="1449"/>
    </location>
</feature>
<dbReference type="PANTHER" id="PTHR12935">
    <property type="entry name" value="GAMMA-GLUTAMYLCYCLOTRANSFERASE"/>
    <property type="match status" value="1"/>
</dbReference>
<feature type="compositionally biased region" description="Low complexity" evidence="6">
    <location>
        <begin position="1334"/>
        <end position="1349"/>
    </location>
</feature>
<evidence type="ECO:0000256" key="1">
    <source>
        <dbReference type="ARBA" id="ARBA00012346"/>
    </source>
</evidence>
<dbReference type="InterPro" id="IPR017939">
    <property type="entry name" value="G-Glutamylcylcotransferase"/>
</dbReference>
<dbReference type="VEuPathDB" id="FungiDB:BTJ68_06575"/>
<feature type="compositionally biased region" description="Basic and acidic residues" evidence="6">
    <location>
        <begin position="832"/>
        <end position="841"/>
    </location>
</feature>
<feature type="compositionally biased region" description="Polar residues" evidence="6">
    <location>
        <begin position="428"/>
        <end position="437"/>
    </location>
</feature>
<gene>
    <name evidence="7" type="ORF">D0860_00974</name>
</gene>
<dbReference type="EC" id="4.3.2.9" evidence="1"/>
<feature type="compositionally biased region" description="Polar residues" evidence="6">
    <location>
        <begin position="814"/>
        <end position="831"/>
    </location>
</feature>
<feature type="region of interest" description="Disordered" evidence="6">
    <location>
        <begin position="717"/>
        <end position="756"/>
    </location>
</feature>
<feature type="region of interest" description="Disordered" evidence="6">
    <location>
        <begin position="358"/>
        <end position="386"/>
    </location>
</feature>
<feature type="region of interest" description="Disordered" evidence="6">
    <location>
        <begin position="979"/>
        <end position="1166"/>
    </location>
</feature>
<evidence type="ECO:0000256" key="5">
    <source>
        <dbReference type="SAM" id="Coils"/>
    </source>
</evidence>
<proteinExistence type="predicted"/>
<feature type="compositionally biased region" description="Polar residues" evidence="6">
    <location>
        <begin position="1199"/>
        <end position="1208"/>
    </location>
</feature>
<feature type="compositionally biased region" description="Polar residues" evidence="6">
    <location>
        <begin position="570"/>
        <end position="582"/>
    </location>
</feature>
<feature type="compositionally biased region" description="Low complexity" evidence="6">
    <location>
        <begin position="1049"/>
        <end position="1058"/>
    </location>
</feature>
<sequence length="1479" mass="161220">MEQGSEFRDSDSLEMDRQAVAVSELASVYRMARAPAHSKAPRPSEERLAQSFSDVAYDTQEYLENATSKKESVLYLAYGSNLCNETFRGNRGIKPLSQINVQVPSLRLTFDLPGIPYAEPCFANSGSRDPDHDPAKPPTKVCTEKTPLLGAEGRPDEGYRKDRWHKGLIGVVYEVTPEDYAHIIATEGGGSSYHDILVDCHPFASDDPCLPVPQNPTTPPFKAHTLFAPATPPGEDPPKDGGRFQRPDTSYAQPSARYLKLITDGANESGLPFEYRDYLHSIHPYTMKGAKQRVGQFVFLTLWLPVVSFIFLMSPMFQDEHGRQPQWLREFSGAIFKAVWASYDSFFKPMFGDGERSIADGGDDVDDGENAVKNGRSLATRMSKSPIQPDVEKAEMQILRDSCIQGEIAKASQTRQTRRTGRGGKLANDSSNVMTSREFSKPVAKKSVGPRSKASTQKTALSVVPKTTQRIPNASLTSKPVQESLQPTQVGSSVAALRAGREECSPGDQASKAHTSEVTRKLSQTAASGEKSAAERSRQTLQDCDRNIKLPTTKDLRDRSKDDVCGKQSVGLSNSHRSANQRQTKDDVPYNESKNAPAYDLSTTSLTNASGALKRPKPKADSLKGSNATARDSTYKIRESSPEDRTSTKPTVVAKSNRAITKSRTGRGASSRSQRQRLPAPKKAHANGMQPLIGNQVENFAGDRAPNGVKAILVDSEAQSQAHPKAPKGQISSQVHDTSHEPSKAYTIPHNKARPDESIEDFEKQVVAYSDHDRVSPVRTKPDFNDVTIVPRQFGQAKRPGASQQSAILLSDECSSTPSELGGSPPQTKTPSARDRRESRSTMKAPRTPAAVQSSPPLENIRSSKTPGTGLTAMSRKANIISFGDTGPRNQGSILMKTASASAWASRSEKSVSPPCATDALGAGSSHVSIPGRRSQKPPATSSVAASVRTSRTNCSSHSANVASTVDEALACFFEKKDTHVPSPTKAPRRERAPKLSKAGQEQEAFYSSDAPANFDDHENAVVVNDIDEQDQPARTESQLAMPPPPPKGSKASKSQPPALAPHKGFEVREKGSSRTKDDASLISSKKRSAVTQDEDRPIAKRTKPTAKLSASNVSATEGNAPSAKGCDTHGPNAVSAPIIKKAPLEKPTRNPSQGNVDCRGSPVPRGFEVPANATALEVYSQQANLSSDRLISQHIPNARSQRATRQNAEAGPLDQHVLPPSHQPEIMSSNTKIRPNSPQEDSQAITGVAIRRVESNSLVIRDAAAPPDTDPFTGSESARKESSKTRPYSNFTQKLFEQAGEAGADLGHQAVGRNRLPVIDQAPKKHSSKRRSSWSSDDSNSTDASADTTDTMRDIGIWRNALQPYQVDLFDELVTVSHRLMRSLIDRETAASEVVEDYRRRGTRLVAQMEGTHSLLYKEHMDGLMQRKKKLRKELEKCSDQLQEMVTTVKAASHERQQRLQKRSDEAAKIRKLVHDWL</sequence>
<dbReference type="EMBL" id="QWIS01000010">
    <property type="protein sequence ID" value="RMZ16581.1"/>
    <property type="molecule type" value="Genomic_DNA"/>
</dbReference>
<dbReference type="GO" id="GO:0003839">
    <property type="term" value="F:gamma-glutamylcyclotransferase activity"/>
    <property type="evidence" value="ECO:0007669"/>
    <property type="project" value="UniProtKB-EC"/>
</dbReference>
<evidence type="ECO:0000313" key="8">
    <source>
        <dbReference type="Proteomes" id="UP000280598"/>
    </source>
</evidence>
<evidence type="ECO:0000256" key="6">
    <source>
        <dbReference type="SAM" id="MobiDB-lite"/>
    </source>
</evidence>
<keyword evidence="5" id="KW-0175">Coiled coil</keyword>
<feature type="region of interest" description="Disordered" evidence="6">
    <location>
        <begin position="910"/>
        <end position="947"/>
    </location>
</feature>
<feature type="binding site" evidence="4">
    <location>
        <position position="258"/>
    </location>
    <ligand>
        <name>substrate</name>
    </ligand>
</feature>
<dbReference type="Gene3D" id="3.10.490.10">
    <property type="entry name" value="Gamma-glutamyl cyclotransferase-like"/>
    <property type="match status" value="1"/>
</dbReference>
<feature type="compositionally biased region" description="Low complexity" evidence="6">
    <location>
        <begin position="666"/>
        <end position="677"/>
    </location>
</feature>
<comment type="caution">
    <text evidence="7">The sequence shown here is derived from an EMBL/GenBank/DDBJ whole genome shotgun (WGS) entry which is preliminary data.</text>
</comment>
<feature type="compositionally biased region" description="Basic and acidic residues" evidence="6">
    <location>
        <begin position="532"/>
        <end position="565"/>
    </location>
</feature>
<keyword evidence="2" id="KW-0456">Lyase</keyword>
<feature type="binding site" evidence="4">
    <location>
        <begin position="75"/>
        <end position="80"/>
    </location>
    <ligand>
        <name>substrate</name>
    </ligand>
</feature>
<feature type="region of interest" description="Disordered" evidence="6">
    <location>
        <begin position="409"/>
        <end position="690"/>
    </location>
</feature>
<feature type="region of interest" description="Disordered" evidence="6">
    <location>
        <begin position="1260"/>
        <end position="1290"/>
    </location>
</feature>
<feature type="compositionally biased region" description="Polar residues" evidence="6">
    <location>
        <begin position="1109"/>
        <end position="1120"/>
    </location>
</feature>
<feature type="compositionally biased region" description="Polar residues" evidence="6">
    <location>
        <begin position="851"/>
        <end position="869"/>
    </location>
</feature>
<feature type="compositionally biased region" description="Polar residues" evidence="6">
    <location>
        <begin position="601"/>
        <end position="610"/>
    </location>
</feature>
<feature type="compositionally biased region" description="Polar residues" evidence="6">
    <location>
        <begin position="1227"/>
        <end position="1244"/>
    </location>
</feature>
<dbReference type="Proteomes" id="UP000280598">
    <property type="component" value="Unassembled WGS sequence"/>
</dbReference>
<accession>A0A3M7HTC1</accession>
<feature type="region of interest" description="Disordered" evidence="6">
    <location>
        <begin position="228"/>
        <end position="250"/>
    </location>
</feature>
<organism evidence="7 8">
    <name type="scientific">Hortaea werneckii</name>
    <name type="common">Black yeast</name>
    <name type="synonym">Cladosporium werneckii</name>
    <dbReference type="NCBI Taxonomy" id="91943"/>
    <lineage>
        <taxon>Eukaryota</taxon>
        <taxon>Fungi</taxon>
        <taxon>Dikarya</taxon>
        <taxon>Ascomycota</taxon>
        <taxon>Pezizomycotina</taxon>
        <taxon>Dothideomycetes</taxon>
        <taxon>Dothideomycetidae</taxon>
        <taxon>Mycosphaerellales</taxon>
        <taxon>Teratosphaeriaceae</taxon>
        <taxon>Hortaea</taxon>
    </lineage>
</organism>
<evidence type="ECO:0000256" key="3">
    <source>
        <dbReference type="PIRSR" id="PIRSR617939-1"/>
    </source>
</evidence>
<name>A0A3M7HTC1_HORWE</name>
<feature type="region of interest" description="Disordered" evidence="6">
    <location>
        <begin position="1199"/>
        <end position="1244"/>
    </location>
</feature>
<feature type="compositionally biased region" description="Basic and acidic residues" evidence="6">
    <location>
        <begin position="236"/>
        <end position="246"/>
    </location>
</feature>
<protein>
    <recommendedName>
        <fullName evidence="1">gamma-glutamylcyclotransferase</fullName>
        <ecNumber evidence="1">4.3.2.9</ecNumber>
    </recommendedName>
</protein>